<keyword evidence="2" id="KW-0732">Signal</keyword>
<gene>
    <name evidence="3" type="ORF">HNR67_003892</name>
</gene>
<feature type="signal peptide" evidence="2">
    <location>
        <begin position="1"/>
        <end position="31"/>
    </location>
</feature>
<evidence type="ECO:0000256" key="2">
    <source>
        <dbReference type="SAM" id="SignalP"/>
    </source>
</evidence>
<protein>
    <submittedName>
        <fullName evidence="3">Uncharacterized protein</fullName>
    </submittedName>
</protein>
<dbReference type="InterPro" id="IPR023296">
    <property type="entry name" value="Glyco_hydro_beta-prop_sf"/>
</dbReference>
<name>A0A7W7CAX6_9PSEU</name>
<dbReference type="SUPFAM" id="SSF75005">
    <property type="entry name" value="Arabinanase/levansucrase/invertase"/>
    <property type="match status" value="1"/>
</dbReference>
<evidence type="ECO:0000256" key="1">
    <source>
        <dbReference type="SAM" id="MobiDB-lite"/>
    </source>
</evidence>
<sequence>MQPPQRRRITAVLLGAALLAGTAGVAPAAHAEVPTDPAGLANTLFGSHMRIADRDDGLARHLVASAELADWRARNPQADGNAVSAHFTAVRAHLDAAVPDRTWARDSHEAVGAALNAARTAPGAATGGPQITTLNTAMLGLNVVPVSGKPEDRVSGAQPQFAWRQDYAVAQAQVWGGVAATARADNAFRTAWNAGLGSSLKVDAGADATELGNSEKLRTVLDVPKILAAGKIGPVEFQDEATSQFRDLTTKLYNQRKLWTEELGRAARENPPDVTPREPTEAQKETARAEEAKRQDFIDGAEAGLNAMAWLVGRVNADLSRQISKFTVGAVQVAAAVNKAITAFRVINSVFSLATVAFTGNVIGAISTLVSVFGGGGPDVNQLILGEIKAMREQLAAIQQNMNERFDKVDAKLNLIYDRMLGEFKRLENGVAYVRANTEAILTVLTSLSAQNQIIGSTLLKAVAGLYELNKWEMVDATIDYKRKRGGEQLPHAKFTDAESAFYTMGVQAPTNNLFVVPQANYSTVPAKVAENLNLHGEGGIADYLAWYAANAGLDPGFSAPAGGNAAVWGIGATAYSLLRAQNPAYRIEEDRGRVLLDKGKNIRDQALAFSRPGVNGTTNTLFTNLLENYRRRYESLLAEAPSREADVKGGKDFHLWRGADQGTPNPALAPATLEGCNPHATRFSLSRPGNLDGRHLRPGFQFLRHVFDSPYRQCWRVQGVGVPGRPGAVGLHVVIEDYLHLPGDAEQVSVRTTSAVVHEFPSQPPGDGLWTYLRDNWDARLRAVFERIGRDETFIDVQPRAIAKGNEFLKNKRTDYYGKVAQYLNNGNRAFETNLAAQLIRRYTELGFPQALNTDEYLRGLLRGGKQLYGVNAENSEYLAYEFQLAARNNHEGRPAWDPARSDAPSLCANIAAMGNSDPVVACMIEQFKQRKDRLAARFAEQFKQRWEGVDQTLPGIQGQLRSLWLAMKELHPDHNYGPPITGPEAQAPASAIWSTPVSVDAAAAYWPKPAITTFRGGRFAAWTGDEGHIYGSVSDGRGWAPKVKIAEGSSRTSSVPTAVEFNGKLVVVWRSLTRGTVLTEHRAMSADGRDWAITSTSELPNPVRHHESPALTVFNGKLYALHIGTDQKQYLSTSADGLVWTPATVTLPGHQTNQSPALTVFNGKLHAAWKAFNSSWMFVASSPDGVTWTLIGRVAPDGGTDNSPALAATGGKLYAAWRGIGSDPNLYGSYSSDGASWAPQHYVARGSRTDRGPGLTAADGRLDVVWSPQQAAGPAHLGTASSMVAPK</sequence>
<dbReference type="InterPro" id="IPR006311">
    <property type="entry name" value="TAT_signal"/>
</dbReference>
<dbReference type="PROSITE" id="PS51318">
    <property type="entry name" value="TAT"/>
    <property type="match status" value="1"/>
</dbReference>
<organism evidence="3 4">
    <name type="scientific">Crossiella cryophila</name>
    <dbReference type="NCBI Taxonomy" id="43355"/>
    <lineage>
        <taxon>Bacteria</taxon>
        <taxon>Bacillati</taxon>
        <taxon>Actinomycetota</taxon>
        <taxon>Actinomycetes</taxon>
        <taxon>Pseudonocardiales</taxon>
        <taxon>Pseudonocardiaceae</taxon>
        <taxon>Crossiella</taxon>
    </lineage>
</organism>
<evidence type="ECO:0000313" key="3">
    <source>
        <dbReference type="EMBL" id="MBB4677774.1"/>
    </source>
</evidence>
<dbReference type="EMBL" id="JACHMH010000001">
    <property type="protein sequence ID" value="MBB4677774.1"/>
    <property type="molecule type" value="Genomic_DNA"/>
</dbReference>
<evidence type="ECO:0000313" key="4">
    <source>
        <dbReference type="Proteomes" id="UP000533598"/>
    </source>
</evidence>
<reference evidence="3 4" key="1">
    <citation type="submission" date="2020-08" db="EMBL/GenBank/DDBJ databases">
        <title>Sequencing the genomes of 1000 actinobacteria strains.</title>
        <authorList>
            <person name="Klenk H.-P."/>
        </authorList>
    </citation>
    <scope>NUCLEOTIDE SEQUENCE [LARGE SCALE GENOMIC DNA]</scope>
    <source>
        <strain evidence="3 4">DSM 44230</strain>
    </source>
</reference>
<keyword evidence="4" id="KW-1185">Reference proteome</keyword>
<feature type="region of interest" description="Disordered" evidence="1">
    <location>
        <begin position="263"/>
        <end position="293"/>
    </location>
</feature>
<comment type="caution">
    <text evidence="3">The sequence shown here is derived from an EMBL/GenBank/DDBJ whole genome shotgun (WGS) entry which is preliminary data.</text>
</comment>
<feature type="chain" id="PRO_5038668736" evidence="2">
    <location>
        <begin position="32"/>
        <end position="1289"/>
    </location>
</feature>
<dbReference type="Gene3D" id="2.115.10.20">
    <property type="entry name" value="Glycosyl hydrolase domain, family 43"/>
    <property type="match status" value="1"/>
</dbReference>
<dbReference type="Proteomes" id="UP000533598">
    <property type="component" value="Unassembled WGS sequence"/>
</dbReference>
<proteinExistence type="predicted"/>
<accession>A0A7W7CAX6</accession>
<dbReference type="RefSeq" id="WP_185003681.1">
    <property type="nucleotide sequence ID" value="NZ_BAAAUI010000002.1"/>
</dbReference>